<evidence type="ECO:0000313" key="8">
    <source>
        <dbReference type="EMBL" id="SFR52955.1"/>
    </source>
</evidence>
<comment type="similarity">
    <text evidence="6">Belongs to the dihydrofolate reductase family.</text>
</comment>
<dbReference type="Proteomes" id="UP000198531">
    <property type="component" value="Unassembled WGS sequence"/>
</dbReference>
<dbReference type="PROSITE" id="PS00075">
    <property type="entry name" value="DHFR_1"/>
    <property type="match status" value="1"/>
</dbReference>
<dbReference type="OrthoDB" id="198183at2157"/>
<feature type="domain" description="DHFR" evidence="7">
    <location>
        <begin position="9"/>
        <end position="173"/>
    </location>
</feature>
<dbReference type="GO" id="GO:0006730">
    <property type="term" value="P:one-carbon metabolic process"/>
    <property type="evidence" value="ECO:0007669"/>
    <property type="project" value="UniProtKB-KW"/>
</dbReference>
<dbReference type="InterPro" id="IPR017925">
    <property type="entry name" value="DHFR_CS"/>
</dbReference>
<dbReference type="CDD" id="cd00209">
    <property type="entry name" value="DHFR"/>
    <property type="match status" value="1"/>
</dbReference>
<dbReference type="RefSeq" id="WP_089807172.1">
    <property type="nucleotide sequence ID" value="NZ_FOYT01000002.1"/>
</dbReference>
<reference evidence="9" key="1">
    <citation type="submission" date="2016-10" db="EMBL/GenBank/DDBJ databases">
        <authorList>
            <person name="Varghese N."/>
            <person name="Submissions S."/>
        </authorList>
    </citation>
    <scope>NUCLEOTIDE SEQUENCE [LARGE SCALE GENOMIC DNA]</scope>
    <source>
        <strain evidence="9">CGMCC 1.7736</strain>
    </source>
</reference>
<dbReference type="InterPro" id="IPR001796">
    <property type="entry name" value="DHFR_dom"/>
</dbReference>
<dbReference type="AlphaFoldDB" id="A0A1I6HEM6"/>
<keyword evidence="4" id="KW-0521">NADP</keyword>
<dbReference type="Gene3D" id="3.40.430.10">
    <property type="entry name" value="Dihydrofolate Reductase, subunit A"/>
    <property type="match status" value="1"/>
</dbReference>
<evidence type="ECO:0000256" key="5">
    <source>
        <dbReference type="ARBA" id="ARBA00023002"/>
    </source>
</evidence>
<dbReference type="PIRSF" id="PIRSF000194">
    <property type="entry name" value="DHFR"/>
    <property type="match status" value="1"/>
</dbReference>
<comment type="pathway">
    <text evidence="1">Cofactor biosynthesis; tetrahydrofolate biosynthesis; 5,6,7,8-tetrahydrofolate from 7,8-dihydrofolate: step 1/1.</text>
</comment>
<dbReference type="GO" id="GO:0050661">
    <property type="term" value="F:NADP binding"/>
    <property type="evidence" value="ECO:0007669"/>
    <property type="project" value="InterPro"/>
</dbReference>
<dbReference type="EC" id="1.5.1.3" evidence="2"/>
<protein>
    <recommendedName>
        <fullName evidence="2">dihydrofolate reductase</fullName>
        <ecNumber evidence="2">1.5.1.3</ecNumber>
    </recommendedName>
</protein>
<proteinExistence type="inferred from homology"/>
<evidence type="ECO:0000259" key="7">
    <source>
        <dbReference type="PROSITE" id="PS51330"/>
    </source>
</evidence>
<keyword evidence="9" id="KW-1185">Reference proteome</keyword>
<dbReference type="PANTHER" id="PTHR48069">
    <property type="entry name" value="DIHYDROFOLATE REDUCTASE"/>
    <property type="match status" value="1"/>
</dbReference>
<dbReference type="PROSITE" id="PS51330">
    <property type="entry name" value="DHFR_2"/>
    <property type="match status" value="1"/>
</dbReference>
<organism evidence="8 9">
    <name type="scientific">Halogeometricum rufum</name>
    <dbReference type="NCBI Taxonomy" id="553469"/>
    <lineage>
        <taxon>Archaea</taxon>
        <taxon>Methanobacteriati</taxon>
        <taxon>Methanobacteriota</taxon>
        <taxon>Stenosarchaea group</taxon>
        <taxon>Halobacteria</taxon>
        <taxon>Halobacteriales</taxon>
        <taxon>Haloferacaceae</taxon>
        <taxon>Halogeometricum</taxon>
    </lineage>
</organism>
<evidence type="ECO:0000256" key="3">
    <source>
        <dbReference type="ARBA" id="ARBA00022563"/>
    </source>
</evidence>
<accession>A0A1I6HEM6</accession>
<keyword evidence="5" id="KW-0560">Oxidoreductase</keyword>
<evidence type="ECO:0000313" key="9">
    <source>
        <dbReference type="Proteomes" id="UP000198531"/>
    </source>
</evidence>
<dbReference type="PANTHER" id="PTHR48069:SF3">
    <property type="entry name" value="DIHYDROFOLATE REDUCTASE"/>
    <property type="match status" value="1"/>
</dbReference>
<sequence length="173" mass="19104">MPESPSETEYALVAAVADNGVIGRDGGMPWHFPEDMAHFKRTTTGHPVILGRKTYESVVDALGEPFPGRTSVVLSSRELDLPDGAVLAHSVAEAVERAEAAAAERGVETVYVVGGARVYEQFLPRATRMVLTEIHESYEGDTRFPDWDASAWAETDRETGERFDFATYVRRDE</sequence>
<evidence type="ECO:0000256" key="6">
    <source>
        <dbReference type="RuleBase" id="RU004474"/>
    </source>
</evidence>
<evidence type="ECO:0000256" key="2">
    <source>
        <dbReference type="ARBA" id="ARBA00012856"/>
    </source>
</evidence>
<dbReference type="EMBL" id="FOYT01000002">
    <property type="protein sequence ID" value="SFR52955.1"/>
    <property type="molecule type" value="Genomic_DNA"/>
</dbReference>
<dbReference type="GO" id="GO:0005829">
    <property type="term" value="C:cytosol"/>
    <property type="evidence" value="ECO:0007669"/>
    <property type="project" value="TreeGrafter"/>
</dbReference>
<evidence type="ECO:0000256" key="1">
    <source>
        <dbReference type="ARBA" id="ARBA00004903"/>
    </source>
</evidence>
<keyword evidence="3" id="KW-0554">One-carbon metabolism</keyword>
<dbReference type="PRINTS" id="PR00070">
    <property type="entry name" value="DHFR"/>
</dbReference>
<dbReference type="InterPro" id="IPR024072">
    <property type="entry name" value="DHFR-like_dom_sf"/>
</dbReference>
<name>A0A1I6HEM6_9EURY</name>
<gene>
    <name evidence="8" type="ORF">SAMN04487947_1981</name>
</gene>
<dbReference type="Pfam" id="PF00186">
    <property type="entry name" value="DHFR_1"/>
    <property type="match status" value="1"/>
</dbReference>
<dbReference type="STRING" id="553469.SAMN04487947_1981"/>
<dbReference type="GO" id="GO:0004146">
    <property type="term" value="F:dihydrofolate reductase activity"/>
    <property type="evidence" value="ECO:0007669"/>
    <property type="project" value="UniProtKB-EC"/>
</dbReference>
<dbReference type="GO" id="GO:0046452">
    <property type="term" value="P:dihydrofolate metabolic process"/>
    <property type="evidence" value="ECO:0007669"/>
    <property type="project" value="TreeGrafter"/>
</dbReference>
<evidence type="ECO:0000256" key="4">
    <source>
        <dbReference type="ARBA" id="ARBA00022857"/>
    </source>
</evidence>
<dbReference type="GO" id="GO:0046654">
    <property type="term" value="P:tetrahydrofolate biosynthetic process"/>
    <property type="evidence" value="ECO:0007669"/>
    <property type="project" value="InterPro"/>
</dbReference>
<dbReference type="SUPFAM" id="SSF53597">
    <property type="entry name" value="Dihydrofolate reductase-like"/>
    <property type="match status" value="1"/>
</dbReference>
<dbReference type="InterPro" id="IPR012259">
    <property type="entry name" value="DHFR"/>
</dbReference>
<dbReference type="GO" id="GO:0046655">
    <property type="term" value="P:folic acid metabolic process"/>
    <property type="evidence" value="ECO:0007669"/>
    <property type="project" value="TreeGrafter"/>
</dbReference>